<dbReference type="AlphaFoldDB" id="A0A068NN28"/>
<evidence type="ECO:0000313" key="2">
    <source>
        <dbReference type="EMBL" id="AIE84135.1"/>
    </source>
</evidence>
<keyword evidence="1" id="KW-0812">Transmembrane</keyword>
<name>A0A068NN28_FIMGI</name>
<evidence type="ECO:0000256" key="1">
    <source>
        <dbReference type="SAM" id="Phobius"/>
    </source>
</evidence>
<keyword evidence="1" id="KW-0472">Membrane</keyword>
<accession>A0A068NN28</accession>
<dbReference type="Proteomes" id="UP000027982">
    <property type="component" value="Chromosome"/>
</dbReference>
<dbReference type="HOGENOM" id="CLU_650122_0_0_0"/>
<keyword evidence="3" id="KW-1185">Reference proteome</keyword>
<gene>
    <name evidence="2" type="ORF">OP10G_0767</name>
</gene>
<feature type="transmembrane region" description="Helical" evidence="1">
    <location>
        <begin position="5"/>
        <end position="22"/>
    </location>
</feature>
<sequence length="422" mass="46955">MQRPFLLGSVCALAIGVGIWFWKSGQGVLLTNREIADAIPTDLRLVPPTAQELEAMSAWEVLGAGIRGEPQLRSYWFVGDFQRNSANLLGFVPASDWLPDKVEALCALGPPGETASDGPRPDGPVFDIFRVLSMRSDFLIAAGNGSRVWPTARALARMAATIGRYRGELGQYLAGLSTPVQLALSSLIRAVDAGAFTRKQLRELDRLLPLDDALVRAMQARVPFTFDRAVVRALEVPNRESLLKPADPKAENSDRYLAGRLNVPMTLAREIELYHRFSKNIGQSAAKRSWGTTSEDRERMEYMRSYPWPRKGDPEWLVYARDEWFRFKARAWPNARGFAVGGTPTWALSNIMQERIRFALAKARIRLAIDPRLEMPIDPGDGLRIRVDPKRRVIWSVGNDGVDNGGASNPHDSTALDTVISF</sequence>
<organism evidence="2 3">
    <name type="scientific">Fimbriimonas ginsengisoli Gsoil 348</name>
    <dbReference type="NCBI Taxonomy" id="661478"/>
    <lineage>
        <taxon>Bacteria</taxon>
        <taxon>Bacillati</taxon>
        <taxon>Armatimonadota</taxon>
        <taxon>Fimbriimonadia</taxon>
        <taxon>Fimbriimonadales</taxon>
        <taxon>Fimbriimonadaceae</taxon>
        <taxon>Fimbriimonas</taxon>
    </lineage>
</organism>
<dbReference type="KEGG" id="fgi:OP10G_0767"/>
<reference evidence="2 3" key="1">
    <citation type="journal article" date="2014" name="PLoS ONE">
        <title>The first complete genome sequence of the class fimbriimonadia in the phylum armatimonadetes.</title>
        <authorList>
            <person name="Hu Z.Y."/>
            <person name="Wang Y.Z."/>
            <person name="Im W.T."/>
            <person name="Wang S.Y."/>
            <person name="Zhao G.P."/>
            <person name="Zheng H.J."/>
            <person name="Quan Z.X."/>
        </authorList>
    </citation>
    <scope>NUCLEOTIDE SEQUENCE [LARGE SCALE GENOMIC DNA]</scope>
    <source>
        <strain evidence="2">Gsoil 348</strain>
    </source>
</reference>
<keyword evidence="1" id="KW-1133">Transmembrane helix</keyword>
<evidence type="ECO:0000313" key="3">
    <source>
        <dbReference type="Proteomes" id="UP000027982"/>
    </source>
</evidence>
<proteinExistence type="predicted"/>
<dbReference type="EMBL" id="CP007139">
    <property type="protein sequence ID" value="AIE84135.1"/>
    <property type="molecule type" value="Genomic_DNA"/>
</dbReference>
<protein>
    <submittedName>
        <fullName evidence="2">Uncharacterized protein</fullName>
    </submittedName>
</protein>